<protein>
    <submittedName>
        <fullName evidence="2">Type 1 fimbrial protein</fullName>
    </submittedName>
</protein>
<proteinExistence type="predicted"/>
<dbReference type="AlphaFoldDB" id="A0AAW8HA77"/>
<keyword evidence="3" id="KW-1185">Reference proteome</keyword>
<accession>A0AAW8HA77</accession>
<keyword evidence="1" id="KW-0732">Signal</keyword>
<dbReference type="RefSeq" id="WP_257272390.1">
    <property type="nucleotide sequence ID" value="NZ_CP143717.1"/>
</dbReference>
<comment type="caution">
    <text evidence="2">The sequence shown here is derived from an EMBL/GenBank/DDBJ whole genome shotgun (WGS) entry which is preliminary data.</text>
</comment>
<organism evidence="2 3">
    <name type="scientific">Enterobacter soli</name>
    <dbReference type="NCBI Taxonomy" id="885040"/>
    <lineage>
        <taxon>Bacteria</taxon>
        <taxon>Pseudomonadati</taxon>
        <taxon>Pseudomonadota</taxon>
        <taxon>Gammaproteobacteria</taxon>
        <taxon>Enterobacterales</taxon>
        <taxon>Enterobacteriaceae</taxon>
        <taxon>Enterobacter</taxon>
    </lineage>
</organism>
<evidence type="ECO:0000313" key="2">
    <source>
        <dbReference type="EMBL" id="MDQ2257746.1"/>
    </source>
</evidence>
<evidence type="ECO:0000313" key="3">
    <source>
        <dbReference type="Proteomes" id="UP001225042"/>
    </source>
</evidence>
<name>A0AAW8HA77_9ENTR</name>
<reference evidence="2 3" key="1">
    <citation type="submission" date="2023-08" db="EMBL/GenBank/DDBJ databases">
        <authorList>
            <person name="Dale J."/>
        </authorList>
    </citation>
    <scope>NUCLEOTIDE SEQUENCE [LARGE SCALE GENOMIC DNA]</scope>
    <source>
        <strain evidence="2 3">2023EL-00788</strain>
    </source>
</reference>
<feature type="signal peptide" evidence="1">
    <location>
        <begin position="1"/>
        <end position="25"/>
    </location>
</feature>
<evidence type="ECO:0000256" key="1">
    <source>
        <dbReference type="SAM" id="SignalP"/>
    </source>
</evidence>
<dbReference type="Proteomes" id="UP001225042">
    <property type="component" value="Unassembled WGS sequence"/>
</dbReference>
<dbReference type="EMBL" id="JAVDKS010000007">
    <property type="protein sequence ID" value="MDQ2257746.1"/>
    <property type="molecule type" value="Genomic_DNA"/>
</dbReference>
<sequence length="106" mass="11518">MTRFAFQFITGLGLAMSAALNPAFSATLVNGGVIHFRGAVVSDPCEISARPQQLSMSCPENNRMQTRVLSYSDALNGQSAYPNLASVSMKYLNPEKSLAIVQIDYR</sequence>
<feature type="chain" id="PRO_5043465604" evidence="1">
    <location>
        <begin position="26"/>
        <end position="106"/>
    </location>
</feature>
<gene>
    <name evidence="2" type="ORF">RBJ67_16585</name>
</gene>